<keyword evidence="3" id="KW-1185">Reference proteome</keyword>
<dbReference type="InterPro" id="IPR029063">
    <property type="entry name" value="SAM-dependent_MTases_sf"/>
</dbReference>
<evidence type="ECO:0000313" key="3">
    <source>
        <dbReference type="Proteomes" id="UP000239415"/>
    </source>
</evidence>
<dbReference type="RefSeq" id="WP_106329684.1">
    <property type="nucleotide sequence ID" value="NZ_BOMO01000154.1"/>
</dbReference>
<protein>
    <recommendedName>
        <fullName evidence="4">Methyltransferase family protein</fullName>
    </recommendedName>
</protein>
<evidence type="ECO:0008006" key="4">
    <source>
        <dbReference type="Google" id="ProtNLM"/>
    </source>
</evidence>
<accession>A0A2T0JX05</accession>
<organism evidence="2 3">
    <name type="scientific">Actinoplanes italicus</name>
    <dbReference type="NCBI Taxonomy" id="113567"/>
    <lineage>
        <taxon>Bacteria</taxon>
        <taxon>Bacillati</taxon>
        <taxon>Actinomycetota</taxon>
        <taxon>Actinomycetes</taxon>
        <taxon>Micromonosporales</taxon>
        <taxon>Micromonosporaceae</taxon>
        <taxon>Actinoplanes</taxon>
    </lineage>
</organism>
<feature type="coiled-coil region" evidence="1">
    <location>
        <begin position="449"/>
        <end position="483"/>
    </location>
</feature>
<evidence type="ECO:0000313" key="2">
    <source>
        <dbReference type="EMBL" id="PRX12424.1"/>
    </source>
</evidence>
<keyword evidence="1" id="KW-0175">Coiled coil</keyword>
<dbReference type="Proteomes" id="UP000239415">
    <property type="component" value="Unassembled WGS sequence"/>
</dbReference>
<dbReference type="EMBL" id="PVMZ01000028">
    <property type="protein sequence ID" value="PRX12424.1"/>
    <property type="molecule type" value="Genomic_DNA"/>
</dbReference>
<proteinExistence type="predicted"/>
<name>A0A2T0JX05_9ACTN</name>
<dbReference type="Gene3D" id="3.40.50.150">
    <property type="entry name" value="Vaccinia Virus protein VP39"/>
    <property type="match status" value="1"/>
</dbReference>
<comment type="caution">
    <text evidence="2">The sequence shown here is derived from an EMBL/GenBank/DDBJ whole genome shotgun (WGS) entry which is preliminary data.</text>
</comment>
<gene>
    <name evidence="2" type="ORF">CLV67_12881</name>
</gene>
<sequence>MITMLGGEMPEYAEEHAPAGGPLYRHLLERLPTGIRVLIAGPHDTDLIGALADRRDVTCLVRSQPDAEALPGNVLCGTLSKLTDADRYDVVVALDGTGRLCSPEGPQLDWAESVRVLRRALRPGGTLLLTVENELGVHRLVDPHAPTASRTGDAWRPLGEFGTAPGRPDRLAAALGAEGLPVAAMAAAWPLPGRPTLLINPETLRYGPLDALAAFASAAVAPAYDQVLSDPRRLAAAAVRRGLGAEMAPAWLAVAQRAHRPGPTITLPPAVFAGPSGTVTEIVGMPDGTWLRRVVSSCVVPLSPGPGDSGTTQPGLAHGPVAAGVTQPGSSHGPLPAGRLLEERLLGAALAHDLPYLRRLLTGWMTALPMVPADNVLVDGDRFTVLDPTVPDQPDALARLAHTLLTGGYHHPWPGVTDVPRLIAVLAGAAGLTEVPAAPDDPLPAPDGRREHEEQLDALRRRLADAEARSRFFEVELEKREAELGRAKTQIAAFSGNLGFRAAKAGLVLARAARNRLRKGRS</sequence>
<evidence type="ECO:0000256" key="1">
    <source>
        <dbReference type="SAM" id="Coils"/>
    </source>
</evidence>
<dbReference type="SUPFAM" id="SSF53335">
    <property type="entry name" value="S-adenosyl-L-methionine-dependent methyltransferases"/>
    <property type="match status" value="1"/>
</dbReference>
<reference evidence="2 3" key="1">
    <citation type="submission" date="2018-03" db="EMBL/GenBank/DDBJ databases">
        <title>Genomic Encyclopedia of Archaeal and Bacterial Type Strains, Phase II (KMG-II): from individual species to whole genera.</title>
        <authorList>
            <person name="Goeker M."/>
        </authorList>
    </citation>
    <scope>NUCLEOTIDE SEQUENCE [LARGE SCALE GENOMIC DNA]</scope>
    <source>
        <strain evidence="2 3">DSM 43146</strain>
    </source>
</reference>
<dbReference type="OrthoDB" id="3755682at2"/>
<dbReference type="AlphaFoldDB" id="A0A2T0JX05"/>